<dbReference type="InterPro" id="IPR050911">
    <property type="entry name" value="DRAM/TMEM150_Autophagy_Mod"/>
</dbReference>
<evidence type="ECO:0000313" key="9">
    <source>
        <dbReference type="WBParaSite" id="TREG1_41900.1"/>
    </source>
</evidence>
<dbReference type="PANTHER" id="PTHR21324:SF2">
    <property type="entry name" value="EG:22E5.9 PROTEIN"/>
    <property type="match status" value="1"/>
</dbReference>
<feature type="transmembrane region" description="Helical" evidence="6">
    <location>
        <begin position="53"/>
        <end position="74"/>
    </location>
</feature>
<dbReference type="WBParaSite" id="TREG1_41900.4">
    <property type="protein sequence ID" value="TREG1_41900.4"/>
    <property type="gene ID" value="TREG1_41900"/>
</dbReference>
<evidence type="ECO:0000256" key="6">
    <source>
        <dbReference type="SAM" id="Phobius"/>
    </source>
</evidence>
<reference evidence="8" key="1">
    <citation type="submission" date="2022-06" db="EMBL/GenBank/DDBJ databases">
        <authorList>
            <person name="Berger JAMES D."/>
            <person name="Berger JAMES D."/>
        </authorList>
    </citation>
    <scope>NUCLEOTIDE SEQUENCE [LARGE SCALE GENOMIC DNA]</scope>
</reference>
<dbReference type="PANTHER" id="PTHR21324">
    <property type="entry name" value="FASTING-INDUCIBLE INTEGRAL MEMBRANE PROTEIN TM6P1-RELATED"/>
    <property type="match status" value="1"/>
</dbReference>
<sequence length="252" mass="28016">MACVVLHHLIIALIIAMVCTFSISYLISASDHHISVLFPYISDTGALPPESCVFGQLLNICSFLSILCIYGWYLHECVVIHSRGGPHSHIMFARVTCFIGCLSALGMSMVANFQEATLLTVHLMGALMVFGLGNVFTVLVTYSTRKHLEYNQKIFAIRVILCTIIFLAHIGTAVFGALCSSLTIPLPKKWDPNEKGYAFHALSSTCEWLMAFAFLLFFASMSVELKNYVLEPVKIRNRRTEPEVTEETALLT</sequence>
<dbReference type="AlphaFoldDB" id="A0AA85JWZ8"/>
<dbReference type="InterPro" id="IPR019402">
    <property type="entry name" value="CWH43_N"/>
</dbReference>
<feature type="transmembrane region" description="Helical" evidence="6">
    <location>
        <begin position="95"/>
        <end position="113"/>
    </location>
</feature>
<evidence type="ECO:0000313" key="10">
    <source>
        <dbReference type="WBParaSite" id="TREG1_41900.2"/>
    </source>
</evidence>
<evidence type="ECO:0000256" key="5">
    <source>
        <dbReference type="ARBA" id="ARBA00023136"/>
    </source>
</evidence>
<feature type="transmembrane region" description="Helical" evidence="6">
    <location>
        <begin position="154"/>
        <end position="177"/>
    </location>
</feature>
<comment type="similarity">
    <text evidence="2">Belongs to the DRAM/TMEM150 family.</text>
</comment>
<evidence type="ECO:0000256" key="3">
    <source>
        <dbReference type="ARBA" id="ARBA00022692"/>
    </source>
</evidence>
<dbReference type="Pfam" id="PF10277">
    <property type="entry name" value="Frag1"/>
    <property type="match status" value="1"/>
</dbReference>
<comment type="subcellular location">
    <subcellularLocation>
        <location evidence="1">Endomembrane system</location>
        <topology evidence="1">Multi-pass membrane protein</topology>
    </subcellularLocation>
</comment>
<dbReference type="WBParaSite" id="TREG1_41900.3">
    <property type="protein sequence ID" value="TREG1_41900.3"/>
    <property type="gene ID" value="TREG1_41900"/>
</dbReference>
<keyword evidence="5 6" id="KW-0472">Membrane</keyword>
<evidence type="ECO:0000313" key="11">
    <source>
        <dbReference type="WBParaSite" id="TREG1_41900.4"/>
    </source>
</evidence>
<dbReference type="WBParaSite" id="TREG1_41900.2">
    <property type="protein sequence ID" value="TREG1_41900.2"/>
    <property type="gene ID" value="TREG1_41900"/>
</dbReference>
<keyword evidence="8" id="KW-1185">Reference proteome</keyword>
<evidence type="ECO:0000313" key="8">
    <source>
        <dbReference type="Proteomes" id="UP000050795"/>
    </source>
</evidence>
<feature type="transmembrane region" description="Helical" evidence="6">
    <location>
        <begin position="197"/>
        <end position="218"/>
    </location>
</feature>
<proteinExistence type="inferred from homology"/>
<reference evidence="9 10" key="2">
    <citation type="submission" date="2023-11" db="UniProtKB">
        <authorList>
            <consortium name="WormBaseParasite"/>
        </authorList>
    </citation>
    <scope>IDENTIFICATION</scope>
</reference>
<feature type="transmembrane region" description="Helical" evidence="6">
    <location>
        <begin position="119"/>
        <end position="142"/>
    </location>
</feature>
<feature type="domain" description="CWH43-like N-terminal" evidence="7">
    <location>
        <begin position="8"/>
        <end position="227"/>
    </location>
</feature>
<dbReference type="Proteomes" id="UP000050795">
    <property type="component" value="Unassembled WGS sequence"/>
</dbReference>
<accession>A0AA85JWZ8</accession>
<keyword evidence="3 6" id="KW-0812">Transmembrane</keyword>
<evidence type="ECO:0000259" key="7">
    <source>
        <dbReference type="Pfam" id="PF10277"/>
    </source>
</evidence>
<organism evidence="8 11">
    <name type="scientific">Trichobilharzia regenti</name>
    <name type="common">Nasal bird schistosome</name>
    <dbReference type="NCBI Taxonomy" id="157069"/>
    <lineage>
        <taxon>Eukaryota</taxon>
        <taxon>Metazoa</taxon>
        <taxon>Spiralia</taxon>
        <taxon>Lophotrochozoa</taxon>
        <taxon>Platyhelminthes</taxon>
        <taxon>Trematoda</taxon>
        <taxon>Digenea</taxon>
        <taxon>Strigeidida</taxon>
        <taxon>Schistosomatoidea</taxon>
        <taxon>Schistosomatidae</taxon>
        <taxon>Trichobilharzia</taxon>
    </lineage>
</organism>
<evidence type="ECO:0000256" key="4">
    <source>
        <dbReference type="ARBA" id="ARBA00022989"/>
    </source>
</evidence>
<protein>
    <recommendedName>
        <fullName evidence="7">CWH43-like N-terminal domain-containing protein</fullName>
    </recommendedName>
</protein>
<name>A0AA85JWZ8_TRIRE</name>
<evidence type="ECO:0000256" key="2">
    <source>
        <dbReference type="ARBA" id="ARBA00006565"/>
    </source>
</evidence>
<evidence type="ECO:0000256" key="1">
    <source>
        <dbReference type="ARBA" id="ARBA00004127"/>
    </source>
</evidence>
<dbReference type="WBParaSite" id="TREG1_41900.1">
    <property type="protein sequence ID" value="TREG1_41900.1"/>
    <property type="gene ID" value="TREG1_41900"/>
</dbReference>
<dbReference type="GO" id="GO:0012505">
    <property type="term" value="C:endomembrane system"/>
    <property type="evidence" value="ECO:0007669"/>
    <property type="project" value="UniProtKB-SubCell"/>
</dbReference>
<keyword evidence="4 6" id="KW-1133">Transmembrane helix</keyword>